<dbReference type="Proteomes" id="UP001629953">
    <property type="component" value="Unassembled WGS sequence"/>
</dbReference>
<keyword evidence="4" id="KW-1185">Reference proteome</keyword>
<sequence length="91" mass="9810">MNQLNNLPLSVRVSQLQLGHQATIIQIHGSSRDIQRMNMLGLRKGISLTVVHGPGRRGAVVKVGGARIALSQEIIDQIEVSTTADKETSSL</sequence>
<comment type="caution">
    <text evidence="3">The sequence shown here is derived from an EMBL/GenBank/DDBJ whole genome shotgun (WGS) entry which is preliminary data.</text>
</comment>
<proteinExistence type="predicted"/>
<dbReference type="InterPro" id="IPR007167">
    <property type="entry name" value="Fe-transptr_FeoA-like"/>
</dbReference>
<keyword evidence="1" id="KW-0408">Iron</keyword>
<name>A0ABW9G4B9_9GAMM</name>
<dbReference type="Pfam" id="PF04023">
    <property type="entry name" value="FeoA"/>
    <property type="match status" value="1"/>
</dbReference>
<dbReference type="InterPro" id="IPR038157">
    <property type="entry name" value="FeoA_core_dom"/>
</dbReference>
<evidence type="ECO:0000256" key="1">
    <source>
        <dbReference type="ARBA" id="ARBA00023004"/>
    </source>
</evidence>
<evidence type="ECO:0000313" key="4">
    <source>
        <dbReference type="Proteomes" id="UP001629953"/>
    </source>
</evidence>
<dbReference type="Gene3D" id="2.30.30.90">
    <property type="match status" value="1"/>
</dbReference>
<reference evidence="3 4" key="1">
    <citation type="journal article" date="2013" name="Int. J. Syst. Evol. Microbiol.">
        <title>Celerinatantimonas yamalensis sp. nov., a cold-adapted diazotrophic bacterium from a cold permafrost brine.</title>
        <authorList>
            <person name="Shcherbakova V."/>
            <person name="Chuvilskaya N."/>
            <person name="Rivkina E."/>
            <person name="Demidov N."/>
            <person name="Uchaeva V."/>
            <person name="Suetin S."/>
            <person name="Suzina N."/>
            <person name="Gilichinsky D."/>
        </authorList>
    </citation>
    <scope>NUCLEOTIDE SEQUENCE [LARGE SCALE GENOMIC DNA]</scope>
    <source>
        <strain evidence="3 4">C7</strain>
    </source>
</reference>
<dbReference type="SMART" id="SM00899">
    <property type="entry name" value="FeoA"/>
    <property type="match status" value="1"/>
</dbReference>
<protein>
    <submittedName>
        <fullName evidence="3">FeoA family protein</fullName>
    </submittedName>
</protein>
<evidence type="ECO:0000259" key="2">
    <source>
        <dbReference type="SMART" id="SM00899"/>
    </source>
</evidence>
<dbReference type="SUPFAM" id="SSF50037">
    <property type="entry name" value="C-terminal domain of transcriptional repressors"/>
    <property type="match status" value="1"/>
</dbReference>
<feature type="domain" description="Ferrous iron transporter FeoA-like" evidence="2">
    <location>
        <begin position="11"/>
        <end position="82"/>
    </location>
</feature>
<dbReference type="InterPro" id="IPR008988">
    <property type="entry name" value="Transcriptional_repressor_C"/>
</dbReference>
<gene>
    <name evidence="3" type="ORF">ABUE30_03900</name>
</gene>
<dbReference type="EMBL" id="JBEQCT010000001">
    <property type="protein sequence ID" value="MFM2484214.1"/>
    <property type="molecule type" value="Genomic_DNA"/>
</dbReference>
<accession>A0ABW9G4B9</accession>
<dbReference type="RefSeq" id="WP_408622351.1">
    <property type="nucleotide sequence ID" value="NZ_JBEQCT010000001.1"/>
</dbReference>
<organism evidence="3 4">
    <name type="scientific">Celerinatantimonas yamalensis</name>
    <dbReference type="NCBI Taxonomy" id="559956"/>
    <lineage>
        <taxon>Bacteria</taxon>
        <taxon>Pseudomonadati</taxon>
        <taxon>Pseudomonadota</taxon>
        <taxon>Gammaproteobacteria</taxon>
        <taxon>Celerinatantimonadaceae</taxon>
        <taxon>Celerinatantimonas</taxon>
    </lineage>
</organism>
<evidence type="ECO:0000313" key="3">
    <source>
        <dbReference type="EMBL" id="MFM2484214.1"/>
    </source>
</evidence>